<dbReference type="Proteomes" id="UP000248326">
    <property type="component" value="Unassembled WGS sequence"/>
</dbReference>
<name>A0A318SAN0_9DEIO</name>
<keyword evidence="5" id="KW-1185">Reference proteome</keyword>
<dbReference type="EMBL" id="QJSX01000003">
    <property type="protein sequence ID" value="PYE55270.1"/>
    <property type="molecule type" value="Genomic_DNA"/>
</dbReference>
<feature type="transmembrane region" description="Helical" evidence="1">
    <location>
        <begin position="41"/>
        <end position="64"/>
    </location>
</feature>
<gene>
    <name evidence="4" type="ORF">DES52_103101</name>
</gene>
<dbReference type="OrthoDB" id="59480at2"/>
<proteinExistence type="predicted"/>
<sequence length="421" mass="46725">MRKSRVGRVKCHASEPYDTLSILKLPPPKVLKRSRGAHERVAARATLRLALLGALLAWGVPWLAMRRANFGVLREGHGGHPELALTFEGGPDDMTARVLDVLAEKGAKATFLFDPARAVARPELVRRAVGEGHEVGGSGSLGLRRGRAGLATLGATVAVWRPTVYDATTAWRLERANVRAVGWSLRGTPKAVEDRLEPGNIVALTSDDGLGEWLDSVGDRGYTFVTVSHLQGARTEATRGLLVRMWRRVVDERFDRAGHLDLLTRRARGLTRLGLAPYEGPPLTLPNGDVVQPGEPAAEIHVHSKRLVTLVDVGTFVALRAFRDSLRDVAEQLQTNPKYEEVRLVFAFSLFHEVLEPLGFQSARLESETKERVLSMGMNALRRLYGTRTDRRVLRPRISWVDREAFLRKYGAKAKRRDETV</sequence>
<dbReference type="AlphaFoldDB" id="A0A318SAN0"/>
<evidence type="ECO:0000259" key="3">
    <source>
        <dbReference type="Pfam" id="PF22790"/>
    </source>
</evidence>
<dbReference type="GO" id="GO:0016810">
    <property type="term" value="F:hydrolase activity, acting on carbon-nitrogen (but not peptide) bonds"/>
    <property type="evidence" value="ECO:0007669"/>
    <property type="project" value="InterPro"/>
</dbReference>
<dbReference type="InterPro" id="IPR002509">
    <property type="entry name" value="NODB_dom"/>
</dbReference>
<keyword evidence="1" id="KW-0472">Membrane</keyword>
<dbReference type="Gene3D" id="3.20.20.370">
    <property type="entry name" value="Glycoside hydrolase/deacetylase"/>
    <property type="match status" value="1"/>
</dbReference>
<dbReference type="InterPro" id="IPR011330">
    <property type="entry name" value="Glyco_hydro/deAcase_b/a-brl"/>
</dbReference>
<keyword evidence="1" id="KW-1133">Transmembrane helix</keyword>
<evidence type="ECO:0000313" key="4">
    <source>
        <dbReference type="EMBL" id="PYE55270.1"/>
    </source>
</evidence>
<comment type="caution">
    <text evidence="4">The sequence shown here is derived from an EMBL/GenBank/DDBJ whole genome shotgun (WGS) entry which is preliminary data.</text>
</comment>
<organism evidence="4 5">
    <name type="scientific">Deinococcus yavapaiensis KR-236</name>
    <dbReference type="NCBI Taxonomy" id="694435"/>
    <lineage>
        <taxon>Bacteria</taxon>
        <taxon>Thermotogati</taxon>
        <taxon>Deinococcota</taxon>
        <taxon>Deinococci</taxon>
        <taxon>Deinococcales</taxon>
        <taxon>Deinococcaceae</taxon>
        <taxon>Deinococcus</taxon>
    </lineage>
</organism>
<dbReference type="SUPFAM" id="SSF88713">
    <property type="entry name" value="Glycoside hydrolase/deacetylase"/>
    <property type="match status" value="1"/>
</dbReference>
<feature type="domain" description="NodB homology" evidence="2">
    <location>
        <begin position="80"/>
        <end position="136"/>
    </location>
</feature>
<dbReference type="InterPro" id="IPR054467">
    <property type="entry name" value="YkoP-like_dom"/>
</dbReference>
<dbReference type="PANTHER" id="PTHR10587">
    <property type="entry name" value="GLYCOSYL TRANSFERASE-RELATED"/>
    <property type="match status" value="1"/>
</dbReference>
<dbReference type="Pfam" id="PF22790">
    <property type="entry name" value="YkoP"/>
    <property type="match status" value="1"/>
</dbReference>
<accession>A0A318SAN0</accession>
<dbReference type="Pfam" id="PF01522">
    <property type="entry name" value="Polysacc_deac_1"/>
    <property type="match status" value="1"/>
</dbReference>
<protein>
    <submittedName>
        <fullName evidence="4">Polysaccharide deacetylase</fullName>
    </submittedName>
</protein>
<evidence type="ECO:0000256" key="1">
    <source>
        <dbReference type="SAM" id="Phobius"/>
    </source>
</evidence>
<dbReference type="InterPro" id="IPR050248">
    <property type="entry name" value="Polysacc_deacetylase_ArnD"/>
</dbReference>
<evidence type="ECO:0000313" key="5">
    <source>
        <dbReference type="Proteomes" id="UP000248326"/>
    </source>
</evidence>
<dbReference type="GO" id="GO:0005975">
    <property type="term" value="P:carbohydrate metabolic process"/>
    <property type="evidence" value="ECO:0007669"/>
    <property type="project" value="InterPro"/>
</dbReference>
<evidence type="ECO:0000259" key="2">
    <source>
        <dbReference type="Pfam" id="PF01522"/>
    </source>
</evidence>
<dbReference type="CDD" id="cd10917">
    <property type="entry name" value="CE4_NodB_like_6s_7s"/>
    <property type="match status" value="1"/>
</dbReference>
<reference evidence="4 5" key="1">
    <citation type="submission" date="2018-06" db="EMBL/GenBank/DDBJ databases">
        <title>Genomic Encyclopedia of Type Strains, Phase IV (KMG-IV): sequencing the most valuable type-strain genomes for metagenomic binning, comparative biology and taxonomic classification.</title>
        <authorList>
            <person name="Goeker M."/>
        </authorList>
    </citation>
    <scope>NUCLEOTIDE SEQUENCE [LARGE SCALE GENOMIC DNA]</scope>
    <source>
        <strain evidence="4 5">DSM 18048</strain>
    </source>
</reference>
<feature type="domain" description="YkoP-like" evidence="3">
    <location>
        <begin position="241"/>
        <end position="410"/>
    </location>
</feature>
<keyword evidence="1" id="KW-0812">Transmembrane</keyword>